<feature type="domain" description="RING-type" evidence="7">
    <location>
        <begin position="278"/>
        <end position="319"/>
    </location>
</feature>
<dbReference type="SUPFAM" id="SSF57850">
    <property type="entry name" value="RING/U-box"/>
    <property type="match status" value="1"/>
</dbReference>
<dbReference type="PANTHER" id="PTHR15710">
    <property type="entry name" value="E3 UBIQUITIN-PROTEIN LIGASE PRAJA"/>
    <property type="match status" value="1"/>
</dbReference>
<dbReference type="EC" id="2.3.2.27" evidence="2"/>
<keyword evidence="5" id="KW-0862">Zinc</keyword>
<dbReference type="PANTHER" id="PTHR15710:SF231">
    <property type="entry name" value="RING-TYPE DOMAIN-CONTAINING PROTEIN"/>
    <property type="match status" value="1"/>
</dbReference>
<dbReference type="Pfam" id="PF13639">
    <property type="entry name" value="zf-RING_2"/>
    <property type="match status" value="1"/>
</dbReference>
<comment type="caution">
    <text evidence="8">The sequence shown here is derived from an EMBL/GenBank/DDBJ whole genome shotgun (WGS) entry which is preliminary data.</text>
</comment>
<dbReference type="InterPro" id="IPR013083">
    <property type="entry name" value="Znf_RING/FYVE/PHD"/>
</dbReference>
<organism evidence="8 9">
    <name type="scientific">Hevea brasiliensis</name>
    <name type="common">Para rubber tree</name>
    <name type="synonym">Siphonia brasiliensis</name>
    <dbReference type="NCBI Taxonomy" id="3981"/>
    <lineage>
        <taxon>Eukaryota</taxon>
        <taxon>Viridiplantae</taxon>
        <taxon>Streptophyta</taxon>
        <taxon>Embryophyta</taxon>
        <taxon>Tracheophyta</taxon>
        <taxon>Spermatophyta</taxon>
        <taxon>Magnoliopsida</taxon>
        <taxon>eudicotyledons</taxon>
        <taxon>Gunneridae</taxon>
        <taxon>Pentapetalae</taxon>
        <taxon>rosids</taxon>
        <taxon>fabids</taxon>
        <taxon>Malpighiales</taxon>
        <taxon>Euphorbiaceae</taxon>
        <taxon>Crotonoideae</taxon>
        <taxon>Micrandreae</taxon>
        <taxon>Hevea</taxon>
    </lineage>
</organism>
<evidence type="ECO:0000256" key="3">
    <source>
        <dbReference type="ARBA" id="ARBA00022723"/>
    </source>
</evidence>
<proteinExistence type="predicted"/>
<evidence type="ECO:0000313" key="8">
    <source>
        <dbReference type="EMBL" id="KAJ9182393.1"/>
    </source>
</evidence>
<dbReference type="SMART" id="SM00184">
    <property type="entry name" value="RING"/>
    <property type="match status" value="1"/>
</dbReference>
<evidence type="ECO:0000259" key="7">
    <source>
        <dbReference type="PROSITE" id="PS50089"/>
    </source>
</evidence>
<name>A0ABQ9MTW9_HEVBR</name>
<accession>A0ABQ9MTW9</accession>
<evidence type="ECO:0000256" key="6">
    <source>
        <dbReference type="PROSITE-ProRule" id="PRU00175"/>
    </source>
</evidence>
<evidence type="ECO:0000256" key="4">
    <source>
        <dbReference type="ARBA" id="ARBA00022771"/>
    </source>
</evidence>
<dbReference type="PROSITE" id="PS50089">
    <property type="entry name" value="ZF_RING_2"/>
    <property type="match status" value="1"/>
</dbReference>
<dbReference type="InterPro" id="IPR001841">
    <property type="entry name" value="Znf_RING"/>
</dbReference>
<protein>
    <recommendedName>
        <fullName evidence="2">RING-type E3 ubiquitin transferase</fullName>
        <ecNumber evidence="2">2.3.2.27</ecNumber>
    </recommendedName>
</protein>
<dbReference type="EMBL" id="JARPOI010000004">
    <property type="protein sequence ID" value="KAJ9182393.1"/>
    <property type="molecule type" value="Genomic_DNA"/>
</dbReference>
<comment type="catalytic activity">
    <reaction evidence="1">
        <text>S-ubiquitinyl-[E2 ubiquitin-conjugating enzyme]-L-cysteine + [acceptor protein]-L-lysine = [E2 ubiquitin-conjugating enzyme]-L-cysteine + N(6)-ubiquitinyl-[acceptor protein]-L-lysine.</text>
        <dbReference type="EC" id="2.3.2.27"/>
    </reaction>
</comment>
<evidence type="ECO:0000256" key="2">
    <source>
        <dbReference type="ARBA" id="ARBA00012483"/>
    </source>
</evidence>
<dbReference type="Proteomes" id="UP001174677">
    <property type="component" value="Chromosome 4"/>
</dbReference>
<keyword evidence="3" id="KW-0479">Metal-binding</keyword>
<keyword evidence="9" id="KW-1185">Reference proteome</keyword>
<evidence type="ECO:0000256" key="5">
    <source>
        <dbReference type="ARBA" id="ARBA00022833"/>
    </source>
</evidence>
<dbReference type="Gene3D" id="3.30.40.10">
    <property type="entry name" value="Zinc/RING finger domain, C3HC4 (zinc finger)"/>
    <property type="match status" value="1"/>
</dbReference>
<reference evidence="8" key="1">
    <citation type="journal article" date="2023" name="Plant Biotechnol. J.">
        <title>Chromosome-level wild Hevea brasiliensis genome provides new tools for genomic-assisted breeding and valuable loci to elevate rubber yield.</title>
        <authorList>
            <person name="Cheng H."/>
            <person name="Song X."/>
            <person name="Hu Y."/>
            <person name="Wu T."/>
            <person name="Yang Q."/>
            <person name="An Z."/>
            <person name="Feng S."/>
            <person name="Deng Z."/>
            <person name="Wu W."/>
            <person name="Zeng X."/>
            <person name="Tu M."/>
            <person name="Wang X."/>
            <person name="Huang H."/>
        </authorList>
    </citation>
    <scope>NUCLEOTIDE SEQUENCE</scope>
    <source>
        <strain evidence="8">MT/VB/25A 57/8</strain>
    </source>
</reference>
<sequence>MASSTDCGYGYHINVSAWEIGDPVQDNTLSSSYLFITCKVELSYQSEAISTIITHKLKSIVSAPTKSIPKKITAHETEHTFRFPCDSFISTHGGKTVSSIISDMNIPFSLENIQWREHVCEPWVLLENPDDLPNHILDLARYTIKGFEKTGRKEFKMYIHIEKKIILSQQEYETMAQGIEDQERVEMIKATAMKEIIGYQVATGRLLSRTELLLRLRIILREKNATLDWSSLESLANQVSQTFMWTQKRGRSSLESSVEKAIEYLRVKGSDVESMGRCSICIQEVELKSYVSRLPCSHMFHRDCIKEWLNKSHLCPLCRFSLDQ</sequence>
<gene>
    <name evidence="8" type="ORF">P3X46_006394</name>
</gene>
<evidence type="ECO:0000313" key="9">
    <source>
        <dbReference type="Proteomes" id="UP001174677"/>
    </source>
</evidence>
<evidence type="ECO:0000256" key="1">
    <source>
        <dbReference type="ARBA" id="ARBA00000900"/>
    </source>
</evidence>
<keyword evidence="4 6" id="KW-0863">Zinc-finger</keyword>